<keyword evidence="2" id="KW-0736">Signalosome</keyword>
<feature type="compositionally biased region" description="Acidic residues" evidence="3">
    <location>
        <begin position="291"/>
        <end position="300"/>
    </location>
</feature>
<evidence type="ECO:0000256" key="1">
    <source>
        <dbReference type="ARBA" id="ARBA00008482"/>
    </source>
</evidence>
<dbReference type="PROSITE" id="PS50250">
    <property type="entry name" value="PCI"/>
    <property type="match status" value="1"/>
</dbReference>
<evidence type="ECO:0000313" key="5">
    <source>
        <dbReference type="EMBL" id="PLN76401.1"/>
    </source>
</evidence>
<protein>
    <recommendedName>
        <fullName evidence="4">PCI domain-containing protein</fullName>
    </recommendedName>
</protein>
<dbReference type="InterPro" id="IPR000717">
    <property type="entry name" value="PCI_dom"/>
</dbReference>
<dbReference type="PANTHER" id="PTHR15350:SF5">
    <property type="entry name" value="COP9 SIGNALOSOME COMPLEX SUBUNIT 7"/>
    <property type="match status" value="1"/>
</dbReference>
<proteinExistence type="inferred from homology"/>
<dbReference type="InterPro" id="IPR045237">
    <property type="entry name" value="COPS7/eIF3m"/>
</dbReference>
<reference evidence="6" key="1">
    <citation type="submission" date="2017-12" db="EMBL/GenBank/DDBJ databases">
        <authorList>
            <consortium name="DOE Joint Genome Institute"/>
            <person name="Mondo S.J."/>
            <person name="Kjaerbolling I."/>
            <person name="Vesth T.C."/>
            <person name="Frisvad J.C."/>
            <person name="Nybo J.L."/>
            <person name="Theobald S."/>
            <person name="Kuo A."/>
            <person name="Bowyer P."/>
            <person name="Matsuda Y."/>
            <person name="Lyhne E.K."/>
            <person name="Kogle M.E."/>
            <person name="Clum A."/>
            <person name="Lipzen A."/>
            <person name="Salamov A."/>
            <person name="Ngan C.Y."/>
            <person name="Daum C."/>
            <person name="Chiniquy J."/>
            <person name="Barry K."/>
            <person name="LaButti K."/>
            <person name="Haridas S."/>
            <person name="Simmons B.A."/>
            <person name="Magnuson J.K."/>
            <person name="Mortensen U.H."/>
            <person name="Larsen T.O."/>
            <person name="Grigoriev I.V."/>
            <person name="Baker S.E."/>
            <person name="Andersen M.R."/>
            <person name="Nordberg H.P."/>
            <person name="Cantor M.N."/>
            <person name="Hua S.X."/>
        </authorList>
    </citation>
    <scope>NUCLEOTIDE SEQUENCE [LARGE SCALE GENOMIC DNA]</scope>
    <source>
        <strain evidence="6">IBT 19404</strain>
    </source>
</reference>
<evidence type="ECO:0000259" key="4">
    <source>
        <dbReference type="PROSITE" id="PS50250"/>
    </source>
</evidence>
<gene>
    <name evidence="5" type="ORF">BDW42DRAFT_21488</name>
</gene>
<dbReference type="OrthoDB" id="10265275at2759"/>
<organism evidence="5 6">
    <name type="scientific">Aspergillus taichungensis</name>
    <dbReference type="NCBI Taxonomy" id="482145"/>
    <lineage>
        <taxon>Eukaryota</taxon>
        <taxon>Fungi</taxon>
        <taxon>Dikarya</taxon>
        <taxon>Ascomycota</taxon>
        <taxon>Pezizomycotina</taxon>
        <taxon>Eurotiomycetes</taxon>
        <taxon>Eurotiomycetidae</taxon>
        <taxon>Eurotiales</taxon>
        <taxon>Aspergillaceae</taxon>
        <taxon>Aspergillus</taxon>
        <taxon>Aspergillus subgen. Circumdati</taxon>
    </lineage>
</organism>
<name>A0A2J5HHC8_9EURO</name>
<dbReference type="AlphaFoldDB" id="A0A2J5HHC8"/>
<dbReference type="Pfam" id="PF22061">
    <property type="entry name" value="CSN7_HB_subdom"/>
    <property type="match status" value="1"/>
</dbReference>
<sequence>MDQSHARAIEALQPFIHLANASTAASPRFVANLITNAIDHPNTYVFAELLDTPAVQSLRDPDTPAEFQPYRTLLEIFAWGTWDDYQKTPNLPPLTPPQTLKLRLLSLLTLAATTQPPLTYPTLMTALSIAAPADLESLITTAIYANLITARLAPASHPPAVHITAVAPLRDVNPAHALPAMIARLSAWESRCGHVIADLEAEIARIRSDAVASRARQAAHTDLFQKTLAGFAADPPPPPPSSSIAPGATTGEGGPPAKGSRLPWAKGGSAGGGTSGGSWFGAGGNKREFSADDLDVDDGYGEAGGEAEGSAPSSQMDVDEGAGSSRLSAGARHAKRILGRKT</sequence>
<feature type="compositionally biased region" description="Basic residues" evidence="3">
    <location>
        <begin position="332"/>
        <end position="342"/>
    </location>
</feature>
<dbReference type="EMBL" id="KZ559619">
    <property type="protein sequence ID" value="PLN76401.1"/>
    <property type="molecule type" value="Genomic_DNA"/>
</dbReference>
<dbReference type="Proteomes" id="UP000235023">
    <property type="component" value="Unassembled WGS sequence"/>
</dbReference>
<evidence type="ECO:0000313" key="6">
    <source>
        <dbReference type="Proteomes" id="UP000235023"/>
    </source>
</evidence>
<comment type="similarity">
    <text evidence="1">Belongs to the CSN7/EIF3M family. CSN7 subfamily.</text>
</comment>
<feature type="domain" description="PCI" evidence="4">
    <location>
        <begin position="1"/>
        <end position="166"/>
    </location>
</feature>
<dbReference type="PANTHER" id="PTHR15350">
    <property type="entry name" value="COP9 SIGNALOSOME COMPLEX SUBUNIT 7/DENDRITIC CELL PROTEIN GA17"/>
    <property type="match status" value="1"/>
</dbReference>
<keyword evidence="6" id="KW-1185">Reference proteome</keyword>
<dbReference type="GO" id="GO:0008180">
    <property type="term" value="C:COP9 signalosome"/>
    <property type="evidence" value="ECO:0007669"/>
    <property type="project" value="UniProtKB-KW"/>
</dbReference>
<evidence type="ECO:0000256" key="2">
    <source>
        <dbReference type="ARBA" id="ARBA00022790"/>
    </source>
</evidence>
<accession>A0A2J5HHC8</accession>
<evidence type="ECO:0000256" key="3">
    <source>
        <dbReference type="SAM" id="MobiDB-lite"/>
    </source>
</evidence>
<feature type="region of interest" description="Disordered" evidence="3">
    <location>
        <begin position="229"/>
        <end position="342"/>
    </location>
</feature>
<feature type="compositionally biased region" description="Gly residues" evidence="3">
    <location>
        <begin position="268"/>
        <end position="284"/>
    </location>
</feature>